<dbReference type="RefSeq" id="WP_039469728.1">
    <property type="nucleotide sequence ID" value="NZ_JWLZ01000225.1"/>
</dbReference>
<evidence type="ECO:0000313" key="4">
    <source>
        <dbReference type="Proteomes" id="UP000031278"/>
    </source>
</evidence>
<dbReference type="EMBL" id="JWLZ01000225">
    <property type="protein sequence ID" value="KHT58068.1"/>
    <property type="molecule type" value="Genomic_DNA"/>
</dbReference>
<name>A0A0B9FNQ5_9GAMM</name>
<dbReference type="InterPro" id="IPR036663">
    <property type="entry name" value="Fumarylacetoacetase_C_sf"/>
</dbReference>
<evidence type="ECO:0000313" key="3">
    <source>
        <dbReference type="EMBL" id="KHT58068.1"/>
    </source>
</evidence>
<feature type="domain" description="Fumarylacetoacetase-like C-terminal" evidence="2">
    <location>
        <begin position="15"/>
        <end position="191"/>
    </location>
</feature>
<dbReference type="PANTHER" id="PTHR11820:SF7">
    <property type="entry name" value="ACYLPYRUVASE FAHD1, MITOCHONDRIAL"/>
    <property type="match status" value="1"/>
</dbReference>
<dbReference type="GO" id="GO:0046872">
    <property type="term" value="F:metal ion binding"/>
    <property type="evidence" value="ECO:0007669"/>
    <property type="project" value="UniProtKB-KW"/>
</dbReference>
<keyword evidence="1" id="KW-0479">Metal-binding</keyword>
<dbReference type="AlphaFoldDB" id="A0A0B9FNQ5"/>
<protein>
    <submittedName>
        <fullName evidence="3">2-keto-4-pentenoate hydratase</fullName>
    </submittedName>
</protein>
<reference evidence="3 4" key="1">
    <citation type="submission" date="2014-12" db="EMBL/GenBank/DDBJ databases">
        <title>Genome sequencing of Photobacterium gaetbulicola AD005a.</title>
        <authorList>
            <person name="Adrian T.G.S."/>
            <person name="Chan K.G."/>
        </authorList>
    </citation>
    <scope>NUCLEOTIDE SEQUENCE [LARGE SCALE GENOMIC DNA]</scope>
    <source>
        <strain evidence="3 4">AD005a</strain>
    </source>
</reference>
<dbReference type="GO" id="GO:0018773">
    <property type="term" value="F:acetylpyruvate hydrolase activity"/>
    <property type="evidence" value="ECO:0007669"/>
    <property type="project" value="TreeGrafter"/>
</dbReference>
<dbReference type="SUPFAM" id="SSF56529">
    <property type="entry name" value="FAH"/>
    <property type="match status" value="1"/>
</dbReference>
<dbReference type="InterPro" id="IPR011234">
    <property type="entry name" value="Fumarylacetoacetase-like_C"/>
</dbReference>
<dbReference type="PANTHER" id="PTHR11820">
    <property type="entry name" value="ACYLPYRUVASE"/>
    <property type="match status" value="1"/>
</dbReference>
<dbReference type="Proteomes" id="UP000031278">
    <property type="component" value="Unassembled WGS sequence"/>
</dbReference>
<organism evidence="3 4">
    <name type="scientific">Photobacterium gaetbulicola</name>
    <dbReference type="NCBI Taxonomy" id="1295392"/>
    <lineage>
        <taxon>Bacteria</taxon>
        <taxon>Pseudomonadati</taxon>
        <taxon>Pseudomonadota</taxon>
        <taxon>Gammaproteobacteria</taxon>
        <taxon>Vibrionales</taxon>
        <taxon>Vibrionaceae</taxon>
        <taxon>Photobacterium</taxon>
    </lineage>
</organism>
<accession>A0A0B9FNQ5</accession>
<dbReference type="Pfam" id="PF01557">
    <property type="entry name" value="FAA_hydrolase"/>
    <property type="match status" value="1"/>
</dbReference>
<evidence type="ECO:0000259" key="2">
    <source>
        <dbReference type="Pfam" id="PF01557"/>
    </source>
</evidence>
<proteinExistence type="predicted"/>
<gene>
    <name evidence="3" type="ORF">RJ45_25865</name>
</gene>
<comment type="caution">
    <text evidence="3">The sequence shown here is derived from an EMBL/GenBank/DDBJ whole genome shotgun (WGS) entry which is preliminary data.</text>
</comment>
<sequence length="205" mass="22556">MNTVIVENKAVTPNKVVCVGRNYVAHIHELGNEIPDEMVLFTKPNSAISEVLLSSHRGDELHYEAELSFLYRNGRFDAVAVGLDLTKRRVQSKLKEKGLPWERSKAFDGSALFSEFVPLPPSERGELGLRLFINDKLTQSGSTSLMIYSPDVVLQEVQTFMSLNDGDIVMTGTPSGVGKVQAGSQFEAQVTAGEEVIVSTQWLAK</sequence>
<evidence type="ECO:0000256" key="1">
    <source>
        <dbReference type="ARBA" id="ARBA00022723"/>
    </source>
</evidence>
<dbReference type="Gene3D" id="3.90.850.10">
    <property type="entry name" value="Fumarylacetoacetase-like, C-terminal domain"/>
    <property type="match status" value="1"/>
</dbReference>